<dbReference type="EC" id="1.14.18.1" evidence="3"/>
<evidence type="ECO:0000256" key="1">
    <source>
        <dbReference type="ARBA" id="ARBA00001973"/>
    </source>
</evidence>
<dbReference type="Gene3D" id="2.60.310.20">
    <property type="match status" value="1"/>
</dbReference>
<feature type="region of interest" description="Disordered" evidence="11">
    <location>
        <begin position="1"/>
        <end position="20"/>
    </location>
</feature>
<gene>
    <name evidence="14" type="ORF">UCREL1_11569</name>
</gene>
<dbReference type="GO" id="GO:0004503">
    <property type="term" value="F:tyrosinase activity"/>
    <property type="evidence" value="ECO:0007669"/>
    <property type="project" value="UniProtKB-EC"/>
</dbReference>
<accession>M7SBG2</accession>
<dbReference type="EMBL" id="KB707603">
    <property type="protein sequence ID" value="EMR61503.1"/>
    <property type="molecule type" value="Genomic_DNA"/>
</dbReference>
<proteinExistence type="inferred from homology"/>
<dbReference type="InterPro" id="IPR008922">
    <property type="entry name" value="Di-copper_centre_dom_sf"/>
</dbReference>
<keyword evidence="7" id="KW-0503">Monooxygenase</keyword>
<evidence type="ECO:0000256" key="6">
    <source>
        <dbReference type="ARBA" id="ARBA00023008"/>
    </source>
</evidence>
<dbReference type="Pfam" id="PF00264">
    <property type="entry name" value="Tyrosinase"/>
    <property type="match status" value="1"/>
</dbReference>
<dbReference type="eggNOG" id="ENOG502R1BY">
    <property type="taxonomic scope" value="Eukaryota"/>
</dbReference>
<dbReference type="STRING" id="1287681.M7SBG2"/>
<protein>
    <recommendedName>
        <fullName evidence="3">tyrosinase</fullName>
        <ecNumber evidence="3">1.14.18.1</ecNumber>
    </recommendedName>
</protein>
<evidence type="ECO:0000256" key="11">
    <source>
        <dbReference type="SAM" id="MobiDB-lite"/>
    </source>
</evidence>
<name>M7SBG2_EUTLA</name>
<dbReference type="GO" id="GO:0046872">
    <property type="term" value="F:metal ion binding"/>
    <property type="evidence" value="ECO:0007669"/>
    <property type="project" value="UniProtKB-KW"/>
</dbReference>
<dbReference type="OMA" id="IWHRAYL"/>
<comment type="cofactor">
    <cofactor evidence="1">
        <name>Cu(2+)</name>
        <dbReference type="ChEBI" id="CHEBI:29036"/>
    </cofactor>
</comment>
<dbReference type="InterPro" id="IPR050316">
    <property type="entry name" value="Tyrosinase/Hemocyanin"/>
</dbReference>
<evidence type="ECO:0000256" key="2">
    <source>
        <dbReference type="ARBA" id="ARBA00009928"/>
    </source>
</evidence>
<keyword evidence="15" id="KW-1185">Reference proteome</keyword>
<dbReference type="InterPro" id="IPR041640">
    <property type="entry name" value="Tyrosinase_C"/>
</dbReference>
<evidence type="ECO:0000313" key="15">
    <source>
        <dbReference type="Proteomes" id="UP000012174"/>
    </source>
</evidence>
<evidence type="ECO:0000256" key="8">
    <source>
        <dbReference type="ARBA" id="ARBA00023101"/>
    </source>
</evidence>
<dbReference type="HOGENOM" id="CLU_013691_3_0_1"/>
<dbReference type="PANTHER" id="PTHR11474:SF76">
    <property type="entry name" value="SHKT DOMAIN-CONTAINING PROTEIN"/>
    <property type="match status" value="1"/>
</dbReference>
<evidence type="ECO:0000256" key="10">
    <source>
        <dbReference type="ARBA" id="ARBA00048881"/>
    </source>
</evidence>
<evidence type="ECO:0000256" key="5">
    <source>
        <dbReference type="ARBA" id="ARBA00023002"/>
    </source>
</evidence>
<organism evidence="14 15">
    <name type="scientific">Eutypa lata (strain UCR-EL1)</name>
    <name type="common">Grapevine dieback disease fungus</name>
    <name type="synonym">Eutypa armeniacae</name>
    <dbReference type="NCBI Taxonomy" id="1287681"/>
    <lineage>
        <taxon>Eukaryota</taxon>
        <taxon>Fungi</taxon>
        <taxon>Dikarya</taxon>
        <taxon>Ascomycota</taxon>
        <taxon>Pezizomycotina</taxon>
        <taxon>Sordariomycetes</taxon>
        <taxon>Xylariomycetidae</taxon>
        <taxon>Xylariales</taxon>
        <taxon>Diatrypaceae</taxon>
        <taxon>Eutypa</taxon>
    </lineage>
</organism>
<dbReference type="PANTHER" id="PTHR11474">
    <property type="entry name" value="TYROSINASE FAMILY MEMBER"/>
    <property type="match status" value="1"/>
</dbReference>
<dbReference type="GO" id="GO:0042438">
    <property type="term" value="P:melanin biosynthetic process"/>
    <property type="evidence" value="ECO:0007669"/>
    <property type="project" value="UniProtKB-KW"/>
</dbReference>
<dbReference type="PROSITE" id="PS00497">
    <property type="entry name" value="TYROSINASE_1"/>
    <property type="match status" value="1"/>
</dbReference>
<evidence type="ECO:0000256" key="4">
    <source>
        <dbReference type="ARBA" id="ARBA00022723"/>
    </source>
</evidence>
<evidence type="ECO:0000256" key="9">
    <source>
        <dbReference type="ARBA" id="ARBA00048233"/>
    </source>
</evidence>
<evidence type="ECO:0000256" key="7">
    <source>
        <dbReference type="ARBA" id="ARBA00023033"/>
    </source>
</evidence>
<evidence type="ECO:0000256" key="3">
    <source>
        <dbReference type="ARBA" id="ARBA00011906"/>
    </source>
</evidence>
<dbReference type="AlphaFoldDB" id="M7SBG2"/>
<feature type="domain" description="Tyrosinase copper-binding" evidence="12">
    <location>
        <begin position="102"/>
        <end position="119"/>
    </location>
</feature>
<dbReference type="Gene3D" id="1.10.1280.10">
    <property type="entry name" value="Di-copper center containing domain from catechol oxidase"/>
    <property type="match status" value="1"/>
</dbReference>
<evidence type="ECO:0000259" key="12">
    <source>
        <dbReference type="PROSITE" id="PS00497"/>
    </source>
</evidence>
<feature type="domain" description="Tyrosinase copper-binding" evidence="13">
    <location>
        <begin position="330"/>
        <end position="341"/>
    </location>
</feature>
<comment type="similarity">
    <text evidence="2">Belongs to the tyrosinase family.</text>
</comment>
<keyword evidence="8" id="KW-0470">Melanin biosynthesis</keyword>
<dbReference type="KEGG" id="ela:UCREL1_11569"/>
<dbReference type="PRINTS" id="PR00092">
    <property type="entry name" value="TYROSINASE"/>
</dbReference>
<feature type="region of interest" description="Disordered" evidence="11">
    <location>
        <begin position="690"/>
        <end position="711"/>
    </location>
</feature>
<dbReference type="Proteomes" id="UP000012174">
    <property type="component" value="Unassembled WGS sequence"/>
</dbReference>
<keyword evidence="5" id="KW-0560">Oxidoreductase</keyword>
<keyword evidence="6" id="KW-0186">Copper</keyword>
<evidence type="ECO:0000259" key="13">
    <source>
        <dbReference type="PROSITE" id="PS00498"/>
    </source>
</evidence>
<dbReference type="PROSITE" id="PS00498">
    <property type="entry name" value="TYROSINASE_2"/>
    <property type="match status" value="1"/>
</dbReference>
<keyword evidence="4" id="KW-0479">Metal-binding</keyword>
<dbReference type="Pfam" id="PF18132">
    <property type="entry name" value="Tyrosinase_C"/>
    <property type="match status" value="1"/>
</dbReference>
<comment type="catalytic activity">
    <reaction evidence="9">
        <text>2 L-dopa + O2 = 2 L-dopaquinone + 2 H2O</text>
        <dbReference type="Rhea" id="RHEA:34287"/>
        <dbReference type="ChEBI" id="CHEBI:15377"/>
        <dbReference type="ChEBI" id="CHEBI:15379"/>
        <dbReference type="ChEBI" id="CHEBI:57504"/>
        <dbReference type="ChEBI" id="CHEBI:57924"/>
        <dbReference type="EC" id="1.14.18.1"/>
    </reaction>
</comment>
<sequence length="711" mass="79059">MSDPQEHGPKPVTGIKLAQGENPVTRQEIRSLKKNKDLWNLYLVGLSEFQRRSKDNTLSYFQIGGIHGVPYKIWPDKEWNQKLKDLLAPRTPQDGRVGFCTHSSIIFLTWHRPYLALFEATLYDIIAEIAQQFTSEEGKARYTAAAKQFRIPYWDWARQDLSIFPDDAANGNKISVTMPAALIKARGLTAKGSVVEIDNPLYSYQFPQGTSSQFKVNNKATTQRYDPDEGTLSPEERKRLIVENLAAGLTPFSPDVKGRVPVEGNVTERVLYLLQSYDSFRAMSNNQWDSSNQFSSFGSVEDIHNTIHGYTGGSNGYSGHMTNPAIASFDPIFWLHHCNIDRLLAIWQGLHDVPGASDPYVSRQATLREGTLITKPGGQEDAKTPLAPFYKSTTDFWDSDGVRSTKTFGYAYPETEDWEYSSSAEYRASIVENLKSLYSEGSLAELVRAEKAGSPEPSNLLRARAETLAQVAKADAPSNTATLLQVVDQKNPPEKSVPPITKALVPSTPVKVPDVKLPEGRNLKKLVPSDKYLEWLVNLKAQKHVLGGDFTVHIFLGPVEEDNILLYPTSPNHVGTFSTFGQKEFTQCGKCQDDRANRQQVTGQIPLTIALAERYFAGLIDSLEPGDVTGYLKANLHWEVLLGDGTRLEKRRNEVDDLLVIVVSNEVQIPDETLRLPIYSPVLVPYPDVTTKADGSSGRGEGTGYTDGTEL</sequence>
<evidence type="ECO:0000313" key="14">
    <source>
        <dbReference type="EMBL" id="EMR61503.1"/>
    </source>
</evidence>
<reference evidence="15" key="1">
    <citation type="journal article" date="2013" name="Genome Announc.">
        <title>Draft genome sequence of the grapevine dieback fungus Eutypa lata UCR-EL1.</title>
        <authorList>
            <person name="Blanco-Ulate B."/>
            <person name="Rolshausen P.E."/>
            <person name="Cantu D."/>
        </authorList>
    </citation>
    <scope>NUCLEOTIDE SEQUENCE [LARGE SCALE GENOMIC DNA]</scope>
    <source>
        <strain evidence="15">UCR-EL1</strain>
    </source>
</reference>
<dbReference type="InterPro" id="IPR002227">
    <property type="entry name" value="Tyrosinase_Cu-bd"/>
</dbReference>
<dbReference type="SUPFAM" id="SSF48056">
    <property type="entry name" value="Di-copper centre-containing domain"/>
    <property type="match status" value="1"/>
</dbReference>
<dbReference type="OrthoDB" id="6132182at2759"/>
<comment type="catalytic activity">
    <reaction evidence="10">
        <text>L-tyrosine + O2 = L-dopaquinone + H2O</text>
        <dbReference type="Rhea" id="RHEA:18117"/>
        <dbReference type="ChEBI" id="CHEBI:15377"/>
        <dbReference type="ChEBI" id="CHEBI:15379"/>
        <dbReference type="ChEBI" id="CHEBI:57924"/>
        <dbReference type="ChEBI" id="CHEBI:58315"/>
        <dbReference type="EC" id="1.14.18.1"/>
    </reaction>
</comment>